<dbReference type="Proteomes" id="UP000626844">
    <property type="component" value="Unassembled WGS sequence"/>
</dbReference>
<comment type="caution">
    <text evidence="4">The sequence shown here is derived from an EMBL/GenBank/DDBJ whole genome shotgun (WGS) entry which is preliminary data.</text>
</comment>
<dbReference type="EMBL" id="JACXAI010000060">
    <property type="protein sequence ID" value="MBD1383509.1"/>
    <property type="molecule type" value="Genomic_DNA"/>
</dbReference>
<feature type="signal peptide" evidence="2">
    <location>
        <begin position="1"/>
        <end position="31"/>
    </location>
</feature>
<feature type="domain" description="G5" evidence="3">
    <location>
        <begin position="206"/>
        <end position="286"/>
    </location>
</feature>
<reference evidence="4" key="1">
    <citation type="submission" date="2020-09" db="EMBL/GenBank/DDBJ databases">
        <title>A novel bacterium of genus Bacillus, isolated from South China Sea.</title>
        <authorList>
            <person name="Huang H."/>
            <person name="Mo K."/>
            <person name="Hu Y."/>
        </authorList>
    </citation>
    <scope>NUCLEOTIDE SEQUENCE</scope>
    <source>
        <strain evidence="4">IB182487</strain>
    </source>
</reference>
<dbReference type="Pfam" id="PF07501">
    <property type="entry name" value="G5"/>
    <property type="match status" value="1"/>
</dbReference>
<evidence type="ECO:0000256" key="1">
    <source>
        <dbReference type="ARBA" id="ARBA00022729"/>
    </source>
</evidence>
<dbReference type="InterPro" id="IPR007137">
    <property type="entry name" value="DUF348"/>
</dbReference>
<evidence type="ECO:0000313" key="5">
    <source>
        <dbReference type="Proteomes" id="UP000626844"/>
    </source>
</evidence>
<dbReference type="InterPro" id="IPR011098">
    <property type="entry name" value="G5_dom"/>
</dbReference>
<feature type="chain" id="PRO_5037090259" evidence="2">
    <location>
        <begin position="32"/>
        <end position="399"/>
    </location>
</feature>
<dbReference type="Gene3D" id="2.20.230.10">
    <property type="entry name" value="Resuscitation-promoting factor rpfb"/>
    <property type="match status" value="1"/>
</dbReference>
<dbReference type="InterPro" id="IPR051933">
    <property type="entry name" value="Resuscitation_pf_RpfB"/>
</dbReference>
<accession>A0A926S411</accession>
<dbReference type="SMART" id="SM01208">
    <property type="entry name" value="G5"/>
    <property type="match status" value="1"/>
</dbReference>
<dbReference type="Gene3D" id="2.40.40.10">
    <property type="entry name" value="RlpA-like domain"/>
    <property type="match status" value="1"/>
</dbReference>
<dbReference type="AlphaFoldDB" id="A0A926S411"/>
<organism evidence="4 5">
    <name type="scientific">Metabacillus arenae</name>
    <dbReference type="NCBI Taxonomy" id="2771434"/>
    <lineage>
        <taxon>Bacteria</taxon>
        <taxon>Bacillati</taxon>
        <taxon>Bacillota</taxon>
        <taxon>Bacilli</taxon>
        <taxon>Bacillales</taxon>
        <taxon>Bacillaceae</taxon>
        <taxon>Metabacillus</taxon>
    </lineage>
</organism>
<keyword evidence="1 2" id="KW-0732">Signal</keyword>
<dbReference type="SUPFAM" id="SSF50685">
    <property type="entry name" value="Barwin-like endoglucanases"/>
    <property type="match status" value="1"/>
</dbReference>
<proteinExistence type="predicted"/>
<gene>
    <name evidence="4" type="ORF">IC621_25350</name>
</gene>
<dbReference type="CDD" id="cd22786">
    <property type="entry name" value="DPBB_YuiC-like"/>
    <property type="match status" value="1"/>
</dbReference>
<dbReference type="Pfam" id="PF03990">
    <property type="entry name" value="DUF348"/>
    <property type="match status" value="3"/>
</dbReference>
<dbReference type="GO" id="GO:0019867">
    <property type="term" value="C:outer membrane"/>
    <property type="evidence" value="ECO:0007669"/>
    <property type="project" value="InterPro"/>
</dbReference>
<sequence length="399" mass="43798">MKRLFSNKLTKNKIAISVASLLVLGTGTAYGTYEGTKNTVNLTVDGKEQQIRTHADTVGDLLKDLKIDVRNEDRVTPKANTELTSDIDVVYDHAQSVQLTMGDERRTIWTTAKTVEQLIEEEEIDINEHDIIKPALSSKIEEGLKLDIKKAFQVKLNVAGKEKQVWATSTTVADFLKDQNIQLNDLDKVEPTLDHQLSKKDGAVTVTKVEKVTDVVEEPVAFAVKTEKASDLTKGKQEVIEPGEEGKKEKHYEVVMENGKEVSRKLLKEEIVKESKDRVVALGTKAEPQQVSTATVSRSNNSNGKEFYVSSTAYTASCNGCSGVTATGMNLRSNPNAKVIAVDPNVIPLGSKVHVEGYGYAIAADTGGAIKGNKIDVFFSDKSSAYRWGRKQVKIKVLD</sequence>
<dbReference type="RefSeq" id="WP_191162772.1">
    <property type="nucleotide sequence ID" value="NZ_JACXAI010000060.1"/>
</dbReference>
<dbReference type="InterPro" id="IPR010611">
    <property type="entry name" value="3D_dom"/>
</dbReference>
<protein>
    <submittedName>
        <fullName evidence="4">DUF348 domain-containing protein</fullName>
    </submittedName>
</protein>
<evidence type="ECO:0000259" key="3">
    <source>
        <dbReference type="PROSITE" id="PS51109"/>
    </source>
</evidence>
<dbReference type="PANTHER" id="PTHR39160:SF4">
    <property type="entry name" value="RESUSCITATION-PROMOTING FACTOR RPFB"/>
    <property type="match status" value="1"/>
</dbReference>
<dbReference type="PANTHER" id="PTHR39160">
    <property type="entry name" value="CELL WALL-BINDING PROTEIN YOCH"/>
    <property type="match status" value="1"/>
</dbReference>
<dbReference type="InterPro" id="IPR036908">
    <property type="entry name" value="RlpA-like_sf"/>
</dbReference>
<dbReference type="Pfam" id="PF06725">
    <property type="entry name" value="3D"/>
    <property type="match status" value="1"/>
</dbReference>
<dbReference type="GO" id="GO:0004553">
    <property type="term" value="F:hydrolase activity, hydrolyzing O-glycosyl compounds"/>
    <property type="evidence" value="ECO:0007669"/>
    <property type="project" value="InterPro"/>
</dbReference>
<evidence type="ECO:0000256" key="2">
    <source>
        <dbReference type="SAM" id="SignalP"/>
    </source>
</evidence>
<evidence type="ECO:0000313" key="4">
    <source>
        <dbReference type="EMBL" id="MBD1383509.1"/>
    </source>
</evidence>
<dbReference type="PROSITE" id="PS51109">
    <property type="entry name" value="G5"/>
    <property type="match status" value="1"/>
</dbReference>
<name>A0A926S411_9BACI</name>
<dbReference type="GO" id="GO:0009254">
    <property type="term" value="P:peptidoglycan turnover"/>
    <property type="evidence" value="ECO:0007669"/>
    <property type="project" value="InterPro"/>
</dbReference>
<keyword evidence="5" id="KW-1185">Reference proteome</keyword>